<dbReference type="CDD" id="cd04056">
    <property type="entry name" value="Peptidases_S53"/>
    <property type="match status" value="1"/>
</dbReference>
<protein>
    <submittedName>
        <fullName evidence="10">Peptidase S8 and S53, subtilisin, kexin, sedolisin</fullName>
    </submittedName>
</protein>
<evidence type="ECO:0000256" key="7">
    <source>
        <dbReference type="ARBA" id="ARBA00023145"/>
    </source>
</evidence>
<dbReference type="InterPro" id="IPR032109">
    <property type="entry name" value="Big_3_5"/>
</dbReference>
<evidence type="ECO:0000256" key="6">
    <source>
        <dbReference type="ARBA" id="ARBA00022837"/>
    </source>
</evidence>
<dbReference type="PROSITE" id="PS00138">
    <property type="entry name" value="SUBTILASE_SER"/>
    <property type="match status" value="1"/>
</dbReference>
<feature type="signal peptide" evidence="8">
    <location>
        <begin position="1"/>
        <end position="39"/>
    </location>
</feature>
<dbReference type="InterPro" id="IPR050819">
    <property type="entry name" value="Tripeptidyl-peptidase_I"/>
</dbReference>
<evidence type="ECO:0000259" key="9">
    <source>
        <dbReference type="PROSITE" id="PS51695"/>
    </source>
</evidence>
<keyword evidence="2" id="KW-0645">Protease</keyword>
<keyword evidence="11" id="KW-1185">Reference proteome</keyword>
<keyword evidence="8" id="KW-0732">Signal</keyword>
<dbReference type="EnsemblBacteria" id="ABF39464">
    <property type="protein sequence ID" value="ABF39464"/>
    <property type="gene ID" value="Acid345_0459"/>
</dbReference>
<dbReference type="GO" id="GO:0004252">
    <property type="term" value="F:serine-type endopeptidase activity"/>
    <property type="evidence" value="ECO:0007669"/>
    <property type="project" value="InterPro"/>
</dbReference>
<dbReference type="Gene3D" id="3.40.50.200">
    <property type="entry name" value="Peptidase S8/S53 domain"/>
    <property type="match status" value="1"/>
</dbReference>
<dbReference type="GO" id="GO:0008240">
    <property type="term" value="F:tripeptidyl-peptidase activity"/>
    <property type="evidence" value="ECO:0007669"/>
    <property type="project" value="TreeGrafter"/>
</dbReference>
<keyword evidence="7" id="KW-0865">Zymogen</keyword>
<dbReference type="Pfam" id="PF16640">
    <property type="entry name" value="Big_3_5"/>
    <property type="match status" value="3"/>
</dbReference>
<evidence type="ECO:0000256" key="1">
    <source>
        <dbReference type="ARBA" id="ARBA00001913"/>
    </source>
</evidence>
<feature type="chain" id="PRO_5004192023" evidence="8">
    <location>
        <begin position="40"/>
        <end position="1193"/>
    </location>
</feature>
<proteinExistence type="predicted"/>
<sequence length="1193" mass="121442">MGRSISAGIYRNCDRLRFSLLVILSLSLTAFGQSSNNSAAALITQPIDDGNLVELKGNVYPAARASVDQGVADGSLALSRMILILRRSPAQELELQKYLDDQKNPKATAYHHWLTPQQFGERFGSNGHDVATITQWLRSHGFTIDSVAKGNNVILFSGTHAQLSAAFHTSLHQYKVNGKLQIANATNPQIPAALALAVVGIAKLNDFPLMPMHANFGGVTRHKGDAKWRPSKGAPQFNTKISGSDFFAVGPADFAEIYNVKPLWDAGIDGTGQNIAIAGRSDINPADVDAFRSYFGLPAKKLNVIYNGGNPGFQFGDEGESDLDIEWSGAIAKNATINFVASASTTTSDGVELSAQYIIDNALAPVMSLSYGECEVGLGDAGNALINELWRQAAAEGITVMVSAGDAGSAACDQGQPFAGYGIAVNGLGSTPYNVAVGGTDLYGTYLNASNYWNATNDPTSKQSAKSYMPELPWNNSCGNPQLLAAYQSLGYPDKTTEDLCNDVDLAPYVANVVGGGGGASACTNSSGGDPTTCTDGYTKPAWQSGVPGIPADTVRDIPDVSLFAGSGLWGSFYVFCESDVTPDLACNLDSGDDVQMLAAGGTSFASPAFAGVMALVNQKTNSSQGNANYDLYKLAGKQYSGSGAAACDTSAATTVNACTFYDVSLGSNAMPCASGTLDCTLNDSSHFLGVLPSYSSNAGYDLTSGLGTINAFNLVDSWSDATTTFSSSTTTLTLDSNSIAYGSTLTGSIAVGASSGGATPSGDASLITAAGTTGVGFGPFALRNGDAAFSVTGTAPGTYSVTAHYAGDATFAPSSSDPTSITIAKASTSATLNASKAAISAGESVTFQVMLATSSKAMNPTGTVTFTDSTTGATLGTTSVHADTDASGYSIGRAAINVDGKALNQGANSVVADYSGDGNYNASSASAVSVTYTPPFTLASTASVVTVTSGSSATAALSLTANGGPFPADITLSCPSPTPAGISCSFSPATLGAGSSTASSTLTVNAVFPATNGTHRSAPAHKANLHLELISGTGAAFAVVFLCLPVGRKPRLASLIVFMAFCLVTFGCGNDSHSPAASTTTLSATPTAGGYGSTFTFKATVSGQGAGGTVTFIDGSSQLGTASVSNGTATFTTTTLAYGQHSAVAQYGGDAHNLPSSSAAASVDVQYQTTLAVRASDSLGNTTTIQIPITVQ</sequence>
<dbReference type="InterPro" id="IPR023828">
    <property type="entry name" value="Peptidase_S8_Ser-AS"/>
</dbReference>
<dbReference type="OrthoDB" id="127592at2"/>
<feature type="domain" description="Peptidase S53" evidence="9">
    <location>
        <begin position="248"/>
        <end position="722"/>
    </location>
</feature>
<keyword evidence="4" id="KW-0378">Hydrolase</keyword>
<dbReference type="InterPro" id="IPR036852">
    <property type="entry name" value="Peptidase_S8/S53_dom_sf"/>
</dbReference>
<dbReference type="eggNOG" id="COG4934">
    <property type="taxonomic scope" value="Bacteria"/>
</dbReference>
<dbReference type="AlphaFoldDB" id="Q1IUI6"/>
<dbReference type="InterPro" id="IPR013783">
    <property type="entry name" value="Ig-like_fold"/>
</dbReference>
<evidence type="ECO:0000256" key="3">
    <source>
        <dbReference type="ARBA" id="ARBA00022723"/>
    </source>
</evidence>
<comment type="cofactor">
    <cofactor evidence="1">
        <name>Ca(2+)</name>
        <dbReference type="ChEBI" id="CHEBI:29108"/>
    </cofactor>
</comment>
<evidence type="ECO:0000256" key="5">
    <source>
        <dbReference type="ARBA" id="ARBA00022825"/>
    </source>
</evidence>
<evidence type="ECO:0000313" key="11">
    <source>
        <dbReference type="Proteomes" id="UP000002432"/>
    </source>
</evidence>
<evidence type="ECO:0000256" key="2">
    <source>
        <dbReference type="ARBA" id="ARBA00022670"/>
    </source>
</evidence>
<dbReference type="PANTHER" id="PTHR14218:SF15">
    <property type="entry name" value="TRIPEPTIDYL-PEPTIDASE 1"/>
    <property type="match status" value="1"/>
</dbReference>
<dbReference type="Pfam" id="PF09286">
    <property type="entry name" value="Pro-kuma_activ"/>
    <property type="match status" value="1"/>
</dbReference>
<accession>Q1IUI6</accession>
<reference evidence="10 11" key="1">
    <citation type="journal article" date="2009" name="Appl. Environ. Microbiol.">
        <title>Three genomes from the phylum Acidobacteria provide insight into the lifestyles of these microorganisms in soils.</title>
        <authorList>
            <person name="Ward N.L."/>
            <person name="Challacombe J.F."/>
            <person name="Janssen P.H."/>
            <person name="Henrissat B."/>
            <person name="Coutinho P.M."/>
            <person name="Wu M."/>
            <person name="Xie G."/>
            <person name="Haft D.H."/>
            <person name="Sait M."/>
            <person name="Badger J."/>
            <person name="Barabote R.D."/>
            <person name="Bradley B."/>
            <person name="Brettin T.S."/>
            <person name="Brinkac L.M."/>
            <person name="Bruce D."/>
            <person name="Creasy T."/>
            <person name="Daugherty S.C."/>
            <person name="Davidsen T.M."/>
            <person name="DeBoy R.T."/>
            <person name="Detter J.C."/>
            <person name="Dodson R.J."/>
            <person name="Durkin A.S."/>
            <person name="Ganapathy A."/>
            <person name="Gwinn-Giglio M."/>
            <person name="Han C.S."/>
            <person name="Khouri H."/>
            <person name="Kiss H."/>
            <person name="Kothari S.P."/>
            <person name="Madupu R."/>
            <person name="Nelson K.E."/>
            <person name="Nelson W.C."/>
            <person name="Paulsen I."/>
            <person name="Penn K."/>
            <person name="Ren Q."/>
            <person name="Rosovitz M.J."/>
            <person name="Selengut J.D."/>
            <person name="Shrivastava S."/>
            <person name="Sullivan S.A."/>
            <person name="Tapia R."/>
            <person name="Thompson L.S."/>
            <person name="Watkins K.L."/>
            <person name="Yang Q."/>
            <person name="Yu C."/>
            <person name="Zafar N."/>
            <person name="Zhou L."/>
            <person name="Kuske C.R."/>
        </authorList>
    </citation>
    <scope>NUCLEOTIDE SEQUENCE [LARGE SCALE GENOMIC DNA]</scope>
    <source>
        <strain evidence="10 11">Ellin345</strain>
    </source>
</reference>
<name>Q1IUI6_KORVE</name>
<dbReference type="PANTHER" id="PTHR14218">
    <property type="entry name" value="PROTEASE S8 TRIPEPTIDYL PEPTIDASE I CLN2"/>
    <property type="match status" value="1"/>
</dbReference>
<keyword evidence="3" id="KW-0479">Metal-binding</keyword>
<dbReference type="InterPro" id="IPR030400">
    <property type="entry name" value="Sedolisin_dom"/>
</dbReference>
<organism evidence="10 11">
    <name type="scientific">Koribacter versatilis (strain Ellin345)</name>
    <dbReference type="NCBI Taxonomy" id="204669"/>
    <lineage>
        <taxon>Bacteria</taxon>
        <taxon>Pseudomonadati</taxon>
        <taxon>Acidobacteriota</taxon>
        <taxon>Terriglobia</taxon>
        <taxon>Terriglobales</taxon>
        <taxon>Candidatus Korobacteraceae</taxon>
        <taxon>Candidatus Korobacter</taxon>
    </lineage>
</organism>
<gene>
    <name evidence="10" type="ordered locus">Acid345_0459</name>
</gene>
<keyword evidence="6" id="KW-0106">Calcium</keyword>
<dbReference type="KEGG" id="aba:Acid345_0459"/>
<dbReference type="STRING" id="204669.Acid345_0459"/>
<evidence type="ECO:0000313" key="10">
    <source>
        <dbReference type="EMBL" id="ABF39464.1"/>
    </source>
</evidence>
<dbReference type="SUPFAM" id="SSF54897">
    <property type="entry name" value="Protease propeptides/inhibitors"/>
    <property type="match status" value="1"/>
</dbReference>
<dbReference type="GO" id="GO:0006508">
    <property type="term" value="P:proteolysis"/>
    <property type="evidence" value="ECO:0007669"/>
    <property type="project" value="UniProtKB-KW"/>
</dbReference>
<dbReference type="CDD" id="cd11377">
    <property type="entry name" value="Pro-peptidase_S53"/>
    <property type="match status" value="1"/>
</dbReference>
<dbReference type="PROSITE" id="PS51695">
    <property type="entry name" value="SEDOLISIN"/>
    <property type="match status" value="1"/>
</dbReference>
<evidence type="ECO:0000256" key="8">
    <source>
        <dbReference type="SAM" id="SignalP"/>
    </source>
</evidence>
<evidence type="ECO:0000256" key="4">
    <source>
        <dbReference type="ARBA" id="ARBA00022801"/>
    </source>
</evidence>
<dbReference type="HOGENOM" id="CLU_004005_0_0_0"/>
<dbReference type="GO" id="GO:0046872">
    <property type="term" value="F:metal ion binding"/>
    <property type="evidence" value="ECO:0007669"/>
    <property type="project" value="UniProtKB-KW"/>
</dbReference>
<dbReference type="SUPFAM" id="SSF52743">
    <property type="entry name" value="Subtilisin-like"/>
    <property type="match status" value="1"/>
</dbReference>
<dbReference type="RefSeq" id="WP_011521266.1">
    <property type="nucleotide sequence ID" value="NC_008009.1"/>
</dbReference>
<dbReference type="Gene3D" id="2.60.40.10">
    <property type="entry name" value="Immunoglobulins"/>
    <property type="match status" value="3"/>
</dbReference>
<dbReference type="Proteomes" id="UP000002432">
    <property type="component" value="Chromosome"/>
</dbReference>
<dbReference type="InterPro" id="IPR015366">
    <property type="entry name" value="S53_propep"/>
</dbReference>
<dbReference type="SMART" id="SM00944">
    <property type="entry name" value="Pro-kuma_activ"/>
    <property type="match status" value="1"/>
</dbReference>
<keyword evidence="5" id="KW-0720">Serine protease</keyword>
<dbReference type="EMBL" id="CP000360">
    <property type="protein sequence ID" value="ABF39464.1"/>
    <property type="molecule type" value="Genomic_DNA"/>
</dbReference>